<evidence type="ECO:0000313" key="3">
    <source>
        <dbReference type="Proteomes" id="UP000431304"/>
    </source>
</evidence>
<sequence>MTAASVPTGTKRRCEIQGQERQQDNPAELIPKRYPNTTNRRGVVCPVRNTMGHFKAALWPYFP</sequence>
<organism evidence="2 3">
    <name type="scientific">Eubacterium ramulus</name>
    <dbReference type="NCBI Taxonomy" id="39490"/>
    <lineage>
        <taxon>Bacteria</taxon>
        <taxon>Bacillati</taxon>
        <taxon>Bacillota</taxon>
        <taxon>Clostridia</taxon>
        <taxon>Eubacteriales</taxon>
        <taxon>Eubacteriaceae</taxon>
        <taxon>Eubacterium</taxon>
    </lineage>
</organism>
<accession>A0A844DYY7</accession>
<dbReference type="EMBL" id="WKRA01000003">
    <property type="protein sequence ID" value="MSD14946.1"/>
    <property type="molecule type" value="Genomic_DNA"/>
</dbReference>
<feature type="region of interest" description="Disordered" evidence="1">
    <location>
        <begin position="1"/>
        <end position="35"/>
    </location>
</feature>
<name>A0A844DYY7_EUBRA</name>
<dbReference type="GeneID" id="75162192"/>
<comment type="caution">
    <text evidence="2">The sequence shown here is derived from an EMBL/GenBank/DDBJ whole genome shotgun (WGS) entry which is preliminary data.</text>
</comment>
<evidence type="ECO:0000313" key="2">
    <source>
        <dbReference type="EMBL" id="MSD14946.1"/>
    </source>
</evidence>
<dbReference type="Proteomes" id="UP000431304">
    <property type="component" value="Unassembled WGS sequence"/>
</dbReference>
<reference evidence="2 3" key="1">
    <citation type="journal article" date="2019" name="Nat. Med.">
        <title>A library of human gut bacterial isolates paired with longitudinal multiomics data enables mechanistic microbiome research.</title>
        <authorList>
            <person name="Poyet M."/>
            <person name="Groussin M."/>
            <person name="Gibbons S.M."/>
            <person name="Avila-Pacheco J."/>
            <person name="Jiang X."/>
            <person name="Kearney S.M."/>
            <person name="Perrotta A.R."/>
            <person name="Berdy B."/>
            <person name="Zhao S."/>
            <person name="Lieberman T.D."/>
            <person name="Swanson P.K."/>
            <person name="Smith M."/>
            <person name="Roesemann S."/>
            <person name="Alexander J.E."/>
            <person name="Rich S.A."/>
            <person name="Livny J."/>
            <person name="Vlamakis H."/>
            <person name="Clish C."/>
            <person name="Bullock K."/>
            <person name="Deik A."/>
            <person name="Scott J."/>
            <person name="Pierce K.A."/>
            <person name="Xavier R.J."/>
            <person name="Alm E.J."/>
        </authorList>
    </citation>
    <scope>NUCLEOTIDE SEQUENCE [LARGE SCALE GENOMIC DNA]</scope>
    <source>
        <strain evidence="2 3">BIOML-A3</strain>
    </source>
</reference>
<dbReference type="RefSeq" id="WP_154314213.1">
    <property type="nucleotide sequence ID" value="NZ_CABMEW010000001.1"/>
</dbReference>
<dbReference type="AlphaFoldDB" id="A0A844DYY7"/>
<protein>
    <submittedName>
        <fullName evidence="2">Uncharacterized protein</fullName>
    </submittedName>
</protein>
<proteinExistence type="predicted"/>
<gene>
    <name evidence="2" type="ORF">GKE72_02440</name>
</gene>
<evidence type="ECO:0000256" key="1">
    <source>
        <dbReference type="SAM" id="MobiDB-lite"/>
    </source>
</evidence>